<keyword evidence="5" id="KW-1185">Reference proteome</keyword>
<dbReference type="Gene3D" id="3.90.550.10">
    <property type="entry name" value="Spore Coat Polysaccharide Biosynthesis Protein SpsA, Chain A"/>
    <property type="match status" value="1"/>
</dbReference>
<sequence>MKCVIVIPARYQSTRFPGKPLAPIGGVPLLERVIRIATVAAQASGADFVVAADDERVADLARSVGAPVVMTSPHLPSGSDRALAAADLHAPDADFIVNLQGDLPFTPPAYLSALIAAARTGEASVFTPVVQLGWEALDGLRQRKQVTPFSGTTCIVGEGGRAHWFSKNIIPAIRTEAKLRAAGPLAPVFRHIGLYGYRRDALRFFVSSPIGHYEELEGLEQLRFLEAGIAIQTVTVKAARIAMWGIDSPDDARLAEQHLERLGDPLSDGVYDAA</sequence>
<name>A0ABT0D6K6_9HYPH</name>
<evidence type="ECO:0000313" key="4">
    <source>
        <dbReference type="EMBL" id="MCK0195569.1"/>
    </source>
</evidence>
<keyword evidence="3" id="KW-0448">Lipopolysaccharide biosynthesis</keyword>
<dbReference type="Proteomes" id="UP001203284">
    <property type="component" value="Unassembled WGS sequence"/>
</dbReference>
<evidence type="ECO:0000313" key="5">
    <source>
        <dbReference type="Proteomes" id="UP001203284"/>
    </source>
</evidence>
<evidence type="ECO:0000256" key="1">
    <source>
        <dbReference type="ARBA" id="ARBA00022679"/>
    </source>
</evidence>
<reference evidence="4 5" key="1">
    <citation type="submission" date="2022-04" db="EMBL/GenBank/DDBJ databases">
        <authorList>
            <person name="Grouzdev D.S."/>
            <person name="Pantiukh K.S."/>
            <person name="Krutkina M.S."/>
        </authorList>
    </citation>
    <scope>NUCLEOTIDE SEQUENCE [LARGE SCALE GENOMIC DNA]</scope>
    <source>
        <strain evidence="4 5">6x-1</strain>
    </source>
</reference>
<proteinExistence type="predicted"/>
<dbReference type="RefSeq" id="WP_247025846.1">
    <property type="nucleotide sequence ID" value="NZ_JALKCH010000001.1"/>
</dbReference>
<keyword evidence="2 4" id="KW-0548">Nucleotidyltransferase</keyword>
<dbReference type="PANTHER" id="PTHR42866">
    <property type="entry name" value="3-DEOXY-MANNO-OCTULOSONATE CYTIDYLYLTRANSFERASE"/>
    <property type="match status" value="1"/>
</dbReference>
<evidence type="ECO:0000256" key="2">
    <source>
        <dbReference type="ARBA" id="ARBA00022695"/>
    </source>
</evidence>
<dbReference type="InterPro" id="IPR029044">
    <property type="entry name" value="Nucleotide-diphossugar_trans"/>
</dbReference>
<dbReference type="InterPro" id="IPR004528">
    <property type="entry name" value="KdsB"/>
</dbReference>
<dbReference type="NCBIfam" id="NF003952">
    <property type="entry name" value="PRK05450.1-5"/>
    <property type="match status" value="1"/>
</dbReference>
<dbReference type="EMBL" id="JALKCH010000001">
    <property type="protein sequence ID" value="MCK0195569.1"/>
    <property type="molecule type" value="Genomic_DNA"/>
</dbReference>
<gene>
    <name evidence="4" type="ORF">MWN34_01435</name>
</gene>
<keyword evidence="1" id="KW-0808">Transferase</keyword>
<dbReference type="CDD" id="cd02517">
    <property type="entry name" value="CMP-KDO-Synthetase"/>
    <property type="match status" value="1"/>
</dbReference>
<organism evidence="4 5">
    <name type="scientific">Ancylobacter crimeensis</name>
    <dbReference type="NCBI Taxonomy" id="2579147"/>
    <lineage>
        <taxon>Bacteria</taxon>
        <taxon>Pseudomonadati</taxon>
        <taxon>Pseudomonadota</taxon>
        <taxon>Alphaproteobacteria</taxon>
        <taxon>Hyphomicrobiales</taxon>
        <taxon>Xanthobacteraceae</taxon>
        <taxon>Ancylobacter</taxon>
    </lineage>
</organism>
<accession>A0ABT0D6K6</accession>
<dbReference type="PANTHER" id="PTHR42866:SF2">
    <property type="entry name" value="3-DEOXY-MANNO-OCTULOSONATE CYTIDYLYLTRANSFERASE, MITOCHONDRIAL"/>
    <property type="match status" value="1"/>
</dbReference>
<dbReference type="SUPFAM" id="SSF53448">
    <property type="entry name" value="Nucleotide-diphospho-sugar transferases"/>
    <property type="match status" value="1"/>
</dbReference>
<dbReference type="GO" id="GO:0016779">
    <property type="term" value="F:nucleotidyltransferase activity"/>
    <property type="evidence" value="ECO:0007669"/>
    <property type="project" value="UniProtKB-KW"/>
</dbReference>
<dbReference type="Pfam" id="PF02348">
    <property type="entry name" value="CTP_transf_3"/>
    <property type="match status" value="1"/>
</dbReference>
<evidence type="ECO:0000256" key="3">
    <source>
        <dbReference type="ARBA" id="ARBA00022985"/>
    </source>
</evidence>
<protein>
    <submittedName>
        <fullName evidence="4">3-deoxy-manno-octulosonate cytidylyltransferase</fullName>
    </submittedName>
</protein>
<comment type="caution">
    <text evidence="4">The sequence shown here is derived from an EMBL/GenBank/DDBJ whole genome shotgun (WGS) entry which is preliminary data.</text>
</comment>
<dbReference type="InterPro" id="IPR003329">
    <property type="entry name" value="Cytidylyl_trans"/>
</dbReference>